<organism evidence="7 8">
    <name type="scientific">Candidatus Solincola sediminis</name>
    <dbReference type="NCBI Taxonomy" id="1797199"/>
    <lineage>
        <taxon>Bacteria</taxon>
        <taxon>Bacillati</taxon>
        <taxon>Actinomycetota</taxon>
        <taxon>Candidatus Geothermincolia</taxon>
        <taxon>Candidatus Geothermincolales</taxon>
        <taxon>Candidatus Geothermincolaceae</taxon>
        <taxon>Candidatus Solincola</taxon>
    </lineage>
</organism>
<name>A0A1F2WMK9_9ACTN</name>
<keyword evidence="2" id="KW-0813">Transport</keyword>
<dbReference type="PROSITE" id="PS50893">
    <property type="entry name" value="ABC_TRANSPORTER_2"/>
    <property type="match status" value="1"/>
</dbReference>
<dbReference type="SMART" id="SM00382">
    <property type="entry name" value="AAA"/>
    <property type="match status" value="1"/>
</dbReference>
<keyword evidence="3" id="KW-0547">Nucleotide-binding</keyword>
<protein>
    <recommendedName>
        <fullName evidence="6">ABC transporter domain-containing protein</fullName>
    </recommendedName>
</protein>
<dbReference type="Pfam" id="PF00005">
    <property type="entry name" value="ABC_tran"/>
    <property type="match status" value="1"/>
</dbReference>
<dbReference type="InterPro" id="IPR003593">
    <property type="entry name" value="AAA+_ATPase"/>
</dbReference>
<dbReference type="InterPro" id="IPR027417">
    <property type="entry name" value="P-loop_NTPase"/>
</dbReference>
<dbReference type="SUPFAM" id="SSF52540">
    <property type="entry name" value="P-loop containing nucleoside triphosphate hydrolases"/>
    <property type="match status" value="1"/>
</dbReference>
<dbReference type="GO" id="GO:0005886">
    <property type="term" value="C:plasma membrane"/>
    <property type="evidence" value="ECO:0007669"/>
    <property type="project" value="UniProtKB-SubCell"/>
</dbReference>
<dbReference type="EMBL" id="MELK01000028">
    <property type="protein sequence ID" value="OFW58049.1"/>
    <property type="molecule type" value="Genomic_DNA"/>
</dbReference>
<evidence type="ECO:0000313" key="7">
    <source>
        <dbReference type="EMBL" id="OFW58049.1"/>
    </source>
</evidence>
<evidence type="ECO:0000259" key="6">
    <source>
        <dbReference type="PROSITE" id="PS50893"/>
    </source>
</evidence>
<feature type="domain" description="ABC transporter" evidence="6">
    <location>
        <begin position="1"/>
        <end position="215"/>
    </location>
</feature>
<dbReference type="InterPro" id="IPR003439">
    <property type="entry name" value="ABC_transporter-like_ATP-bd"/>
</dbReference>
<comment type="subcellular location">
    <subcellularLocation>
        <location evidence="1">Cell membrane</location>
        <topology evidence="1">Peripheral membrane protein</topology>
    </subcellularLocation>
</comment>
<dbReference type="Proteomes" id="UP000177876">
    <property type="component" value="Unassembled WGS sequence"/>
</dbReference>
<gene>
    <name evidence="7" type="ORF">A2Y75_12400</name>
</gene>
<proteinExistence type="predicted"/>
<dbReference type="InterPro" id="IPR050763">
    <property type="entry name" value="ABC_transporter_ATP-binding"/>
</dbReference>
<evidence type="ECO:0000256" key="5">
    <source>
        <dbReference type="ARBA" id="ARBA00023251"/>
    </source>
</evidence>
<dbReference type="InterPro" id="IPR017871">
    <property type="entry name" value="ABC_transporter-like_CS"/>
</dbReference>
<evidence type="ECO:0000256" key="2">
    <source>
        <dbReference type="ARBA" id="ARBA00022448"/>
    </source>
</evidence>
<sequence length="231" mass="25543">MSFDVRRGSIFGLLGTNGAGKTTLIKIAYNLLLPTSGSVLVLGANPMQQGIKIRRRMGMVNSEERSFYWRLSGRHNLEFFSSLHGLNHSFAAKRIDELGELLDMDYLDVPFSDYSSGMRQKAAIARALLHDPEVLLMDEPTRSLSPEAAYPLQDFIRKELVAERGKAVLLATQDMAEAERLCEDVAIIDKGNMVFLGALNELMRQGRDRLGQDAGLGDIFVDLVGRGPDLG</sequence>
<dbReference type="STRING" id="1797197.A2Y75_12400"/>
<evidence type="ECO:0000256" key="3">
    <source>
        <dbReference type="ARBA" id="ARBA00022741"/>
    </source>
</evidence>
<accession>A0A1F2WMK9</accession>
<dbReference type="GO" id="GO:0046677">
    <property type="term" value="P:response to antibiotic"/>
    <property type="evidence" value="ECO:0007669"/>
    <property type="project" value="UniProtKB-KW"/>
</dbReference>
<dbReference type="AlphaFoldDB" id="A0A1F2WMK9"/>
<dbReference type="Gene3D" id="3.40.50.300">
    <property type="entry name" value="P-loop containing nucleotide triphosphate hydrolases"/>
    <property type="match status" value="1"/>
</dbReference>
<comment type="caution">
    <text evidence="7">The sequence shown here is derived from an EMBL/GenBank/DDBJ whole genome shotgun (WGS) entry which is preliminary data.</text>
</comment>
<evidence type="ECO:0000256" key="4">
    <source>
        <dbReference type="ARBA" id="ARBA00022840"/>
    </source>
</evidence>
<evidence type="ECO:0000256" key="1">
    <source>
        <dbReference type="ARBA" id="ARBA00004202"/>
    </source>
</evidence>
<keyword evidence="5" id="KW-0046">Antibiotic resistance</keyword>
<dbReference type="PROSITE" id="PS00211">
    <property type="entry name" value="ABC_TRANSPORTER_1"/>
    <property type="match status" value="1"/>
</dbReference>
<dbReference type="GO" id="GO:0016887">
    <property type="term" value="F:ATP hydrolysis activity"/>
    <property type="evidence" value="ECO:0007669"/>
    <property type="project" value="InterPro"/>
</dbReference>
<dbReference type="PANTHER" id="PTHR42711">
    <property type="entry name" value="ABC TRANSPORTER ATP-BINDING PROTEIN"/>
    <property type="match status" value="1"/>
</dbReference>
<evidence type="ECO:0000313" key="8">
    <source>
        <dbReference type="Proteomes" id="UP000177876"/>
    </source>
</evidence>
<dbReference type="GO" id="GO:0005524">
    <property type="term" value="F:ATP binding"/>
    <property type="evidence" value="ECO:0007669"/>
    <property type="project" value="UniProtKB-KW"/>
</dbReference>
<reference evidence="7 8" key="1">
    <citation type="journal article" date="2016" name="Nat. Commun.">
        <title>Thousands of microbial genomes shed light on interconnected biogeochemical processes in an aquifer system.</title>
        <authorList>
            <person name="Anantharaman K."/>
            <person name="Brown C.T."/>
            <person name="Hug L.A."/>
            <person name="Sharon I."/>
            <person name="Castelle C.J."/>
            <person name="Probst A.J."/>
            <person name="Thomas B.C."/>
            <person name="Singh A."/>
            <person name="Wilkins M.J."/>
            <person name="Karaoz U."/>
            <person name="Brodie E.L."/>
            <person name="Williams K.H."/>
            <person name="Hubbard S.S."/>
            <person name="Banfield J.F."/>
        </authorList>
    </citation>
    <scope>NUCLEOTIDE SEQUENCE [LARGE SCALE GENOMIC DNA]</scope>
</reference>
<dbReference type="PANTHER" id="PTHR42711:SF18">
    <property type="entry name" value="ABC TRANSPORTER, ATP-BINDING PROTEIN"/>
    <property type="match status" value="1"/>
</dbReference>
<keyword evidence="4" id="KW-0067">ATP-binding</keyword>